<dbReference type="EMBL" id="JAGEUA010000008">
    <property type="protein sequence ID" value="KAL0968661.1"/>
    <property type="molecule type" value="Genomic_DNA"/>
</dbReference>
<feature type="compositionally biased region" description="Polar residues" evidence="1">
    <location>
        <begin position="53"/>
        <end position="73"/>
    </location>
</feature>
<evidence type="ECO:0000313" key="3">
    <source>
        <dbReference type="Proteomes" id="UP001557470"/>
    </source>
</evidence>
<accession>A0ABD0WUY7</accession>
<evidence type="ECO:0000256" key="1">
    <source>
        <dbReference type="SAM" id="MobiDB-lite"/>
    </source>
</evidence>
<feature type="region of interest" description="Disordered" evidence="1">
    <location>
        <begin position="1"/>
        <end position="73"/>
    </location>
</feature>
<protein>
    <submittedName>
        <fullName evidence="2">Uncharacterized protein</fullName>
    </submittedName>
</protein>
<comment type="caution">
    <text evidence="2">The sequence shown here is derived from an EMBL/GenBank/DDBJ whole genome shotgun (WGS) entry which is preliminary data.</text>
</comment>
<evidence type="ECO:0000313" key="2">
    <source>
        <dbReference type="EMBL" id="KAL0968661.1"/>
    </source>
</evidence>
<gene>
    <name evidence="2" type="ORF">UPYG_G00269860</name>
</gene>
<proteinExistence type="predicted"/>
<sequence>MTGFASGITYYDLGPPRLHRPFPPPYPIQPARLIGTQSRPLQYKDGVGGSERGTASSDTNTGNHSSWKCRSEM</sequence>
<reference evidence="2 3" key="1">
    <citation type="submission" date="2024-06" db="EMBL/GenBank/DDBJ databases">
        <authorList>
            <person name="Pan Q."/>
            <person name="Wen M."/>
            <person name="Jouanno E."/>
            <person name="Zahm M."/>
            <person name="Klopp C."/>
            <person name="Cabau C."/>
            <person name="Louis A."/>
            <person name="Berthelot C."/>
            <person name="Parey E."/>
            <person name="Roest Crollius H."/>
            <person name="Montfort J."/>
            <person name="Robinson-Rechavi M."/>
            <person name="Bouchez O."/>
            <person name="Lampietro C."/>
            <person name="Lopez Roques C."/>
            <person name="Donnadieu C."/>
            <person name="Postlethwait J."/>
            <person name="Bobe J."/>
            <person name="Verreycken H."/>
            <person name="Guiguen Y."/>
        </authorList>
    </citation>
    <scope>NUCLEOTIDE SEQUENCE [LARGE SCALE GENOMIC DNA]</scope>
    <source>
        <strain evidence="2">Up_M1</strain>
        <tissue evidence="2">Testis</tissue>
    </source>
</reference>
<keyword evidence="3" id="KW-1185">Reference proteome</keyword>
<dbReference type="AlphaFoldDB" id="A0ABD0WUY7"/>
<organism evidence="2 3">
    <name type="scientific">Umbra pygmaea</name>
    <name type="common">Eastern mudminnow</name>
    <dbReference type="NCBI Taxonomy" id="75934"/>
    <lineage>
        <taxon>Eukaryota</taxon>
        <taxon>Metazoa</taxon>
        <taxon>Chordata</taxon>
        <taxon>Craniata</taxon>
        <taxon>Vertebrata</taxon>
        <taxon>Euteleostomi</taxon>
        <taxon>Actinopterygii</taxon>
        <taxon>Neopterygii</taxon>
        <taxon>Teleostei</taxon>
        <taxon>Protacanthopterygii</taxon>
        <taxon>Esociformes</taxon>
        <taxon>Umbridae</taxon>
        <taxon>Umbra</taxon>
    </lineage>
</organism>
<dbReference type="Proteomes" id="UP001557470">
    <property type="component" value="Unassembled WGS sequence"/>
</dbReference>
<name>A0ABD0WUY7_UMBPY</name>